<comment type="caution">
    <text evidence="8">The sequence shown here is derived from an EMBL/GenBank/DDBJ whole genome shotgun (WGS) entry which is preliminary data.</text>
</comment>
<accession>A0ABS1HD47</accession>
<dbReference type="Pfam" id="PF04226">
    <property type="entry name" value="Transgly_assoc"/>
    <property type="match status" value="1"/>
</dbReference>
<dbReference type="RefSeq" id="WP_200750617.1">
    <property type="nucleotide sequence ID" value="NZ_JAEOAH010000062.1"/>
</dbReference>
<evidence type="ECO:0000256" key="1">
    <source>
        <dbReference type="ARBA" id="ARBA00004651"/>
    </source>
</evidence>
<evidence type="ECO:0000256" key="4">
    <source>
        <dbReference type="ARBA" id="ARBA00022692"/>
    </source>
</evidence>
<dbReference type="PANTHER" id="PTHR33884">
    <property type="entry name" value="UPF0410 PROTEIN YMGE"/>
    <property type="match status" value="1"/>
</dbReference>
<keyword evidence="6 7" id="KW-0472">Membrane</keyword>
<proteinExistence type="inferred from homology"/>
<evidence type="ECO:0000256" key="5">
    <source>
        <dbReference type="ARBA" id="ARBA00022989"/>
    </source>
</evidence>
<feature type="transmembrane region" description="Helical" evidence="7">
    <location>
        <begin position="6"/>
        <end position="23"/>
    </location>
</feature>
<comment type="similarity">
    <text evidence="2">Belongs to the UPF0410 family.</text>
</comment>
<keyword evidence="5 7" id="KW-1133">Transmembrane helix</keyword>
<gene>
    <name evidence="8" type="ORF">JFL43_21420</name>
</gene>
<dbReference type="PANTHER" id="PTHR33884:SF3">
    <property type="entry name" value="UPF0410 PROTEIN YMGE"/>
    <property type="match status" value="1"/>
</dbReference>
<dbReference type="EMBL" id="JAEOAH010000062">
    <property type="protein sequence ID" value="MBK3497335.1"/>
    <property type="molecule type" value="Genomic_DNA"/>
</dbReference>
<reference evidence="8 9" key="1">
    <citation type="submission" date="2020-12" db="EMBL/GenBank/DDBJ databases">
        <title>YIM B01967 draft genome.</title>
        <authorList>
            <person name="Yan X."/>
        </authorList>
    </citation>
    <scope>NUCLEOTIDE SEQUENCE [LARGE SCALE GENOMIC DNA]</scope>
    <source>
        <strain evidence="8 9">YIM B01967</strain>
    </source>
</reference>
<comment type="subcellular location">
    <subcellularLocation>
        <location evidence="1">Cell membrane</location>
        <topology evidence="1">Multi-pass membrane protein</topology>
    </subcellularLocation>
</comment>
<dbReference type="InterPro" id="IPR007341">
    <property type="entry name" value="Transgly_assoc"/>
</dbReference>
<organism evidence="8 9">
    <name type="scientific">Viridibacillus soli</name>
    <dbReference type="NCBI Taxonomy" id="2798301"/>
    <lineage>
        <taxon>Bacteria</taxon>
        <taxon>Bacillati</taxon>
        <taxon>Bacillota</taxon>
        <taxon>Bacilli</taxon>
        <taxon>Bacillales</taxon>
        <taxon>Caryophanaceae</taxon>
        <taxon>Viridibacillus</taxon>
    </lineage>
</organism>
<keyword evidence="9" id="KW-1185">Reference proteome</keyword>
<evidence type="ECO:0000256" key="6">
    <source>
        <dbReference type="ARBA" id="ARBA00023136"/>
    </source>
</evidence>
<keyword evidence="4 7" id="KW-0812">Transmembrane</keyword>
<evidence type="ECO:0000256" key="3">
    <source>
        <dbReference type="ARBA" id="ARBA00022475"/>
    </source>
</evidence>
<feature type="transmembrane region" description="Helical" evidence="7">
    <location>
        <begin position="60"/>
        <end position="78"/>
    </location>
</feature>
<dbReference type="Proteomes" id="UP000618943">
    <property type="component" value="Unassembled WGS sequence"/>
</dbReference>
<keyword evidence="3" id="KW-1003">Cell membrane</keyword>
<evidence type="ECO:0000313" key="9">
    <source>
        <dbReference type="Proteomes" id="UP000618943"/>
    </source>
</evidence>
<evidence type="ECO:0000256" key="7">
    <source>
        <dbReference type="SAM" id="Phobius"/>
    </source>
</evidence>
<protein>
    <submittedName>
        <fullName evidence="8">GlsB/YeaQ/YmgE family stress response membrane protein</fullName>
    </submittedName>
</protein>
<name>A0ABS1HD47_9BACL</name>
<evidence type="ECO:0000256" key="2">
    <source>
        <dbReference type="ARBA" id="ARBA00011006"/>
    </source>
</evidence>
<evidence type="ECO:0000313" key="8">
    <source>
        <dbReference type="EMBL" id="MBK3497335.1"/>
    </source>
</evidence>
<feature type="transmembrane region" description="Helical" evidence="7">
    <location>
        <begin position="30"/>
        <end position="48"/>
    </location>
</feature>
<sequence>MFSLLWFLIIGGLLGWVASLIIGRDIPGGIIGNIIAGIIGAWIGVKLLGEWGPTISDFYIFPALIGSIILIFIVSFILKLMHKD</sequence>